<feature type="compositionally biased region" description="Acidic residues" evidence="1">
    <location>
        <begin position="57"/>
        <end position="66"/>
    </location>
</feature>
<evidence type="ECO:0000313" key="3">
    <source>
        <dbReference type="Proteomes" id="UP001151582"/>
    </source>
</evidence>
<organism evidence="2 3">
    <name type="scientific">Dimargaris verticillata</name>
    <dbReference type="NCBI Taxonomy" id="2761393"/>
    <lineage>
        <taxon>Eukaryota</taxon>
        <taxon>Fungi</taxon>
        <taxon>Fungi incertae sedis</taxon>
        <taxon>Zoopagomycota</taxon>
        <taxon>Kickxellomycotina</taxon>
        <taxon>Dimargaritomycetes</taxon>
        <taxon>Dimargaritales</taxon>
        <taxon>Dimargaritaceae</taxon>
        <taxon>Dimargaris</taxon>
    </lineage>
</organism>
<keyword evidence="3" id="KW-1185">Reference proteome</keyword>
<evidence type="ECO:0000313" key="2">
    <source>
        <dbReference type="EMBL" id="KAJ1971822.1"/>
    </source>
</evidence>
<reference evidence="2" key="1">
    <citation type="submission" date="2022-07" db="EMBL/GenBank/DDBJ databases">
        <title>Phylogenomic reconstructions and comparative analyses of Kickxellomycotina fungi.</title>
        <authorList>
            <person name="Reynolds N.K."/>
            <person name="Stajich J.E."/>
            <person name="Barry K."/>
            <person name="Grigoriev I.V."/>
            <person name="Crous P."/>
            <person name="Smith M.E."/>
        </authorList>
    </citation>
    <scope>NUCLEOTIDE SEQUENCE</scope>
    <source>
        <strain evidence="2">RSA 567</strain>
    </source>
</reference>
<feature type="compositionally biased region" description="Basic residues" evidence="1">
    <location>
        <begin position="1"/>
        <end position="13"/>
    </location>
</feature>
<dbReference type="AlphaFoldDB" id="A0A9W8AXV1"/>
<dbReference type="EMBL" id="JANBQB010001234">
    <property type="protein sequence ID" value="KAJ1971822.1"/>
    <property type="molecule type" value="Genomic_DNA"/>
</dbReference>
<proteinExistence type="predicted"/>
<dbReference type="Proteomes" id="UP001151582">
    <property type="component" value="Unassembled WGS sequence"/>
</dbReference>
<feature type="compositionally biased region" description="Low complexity" evidence="1">
    <location>
        <begin position="77"/>
        <end position="98"/>
    </location>
</feature>
<name>A0A9W8AXV1_9FUNG</name>
<evidence type="ECO:0000256" key="1">
    <source>
        <dbReference type="SAM" id="MobiDB-lite"/>
    </source>
</evidence>
<dbReference type="OrthoDB" id="5731613at2759"/>
<feature type="compositionally biased region" description="Low complexity" evidence="1">
    <location>
        <begin position="36"/>
        <end position="53"/>
    </location>
</feature>
<sequence>MAPRARSQKSRRRSLSESDDNSGPVDASSDNNALESPRSTRSSRRAAATKTPRYSLQEDDSSDDFEDLRPRAKASKVKASAKADASVSAAGSVTSGSTPPSRKRKEPDSNSVDAHSPRPAAKPKGGAQTLTSPAAKTLKPTGLTRPPARSRLGTAGGKQASTTELLNKMSPRPVAAVRTGLAKSTAGGVKSNGARPVLGTTIPAVASPVRVGLTRHRTAKPKLHAYLYK</sequence>
<feature type="region of interest" description="Disordered" evidence="1">
    <location>
        <begin position="1"/>
        <end position="171"/>
    </location>
</feature>
<comment type="caution">
    <text evidence="2">The sequence shown here is derived from an EMBL/GenBank/DDBJ whole genome shotgun (WGS) entry which is preliminary data.</text>
</comment>
<accession>A0A9W8AXV1</accession>
<protein>
    <submittedName>
        <fullName evidence="2">Uncharacterized protein</fullName>
    </submittedName>
</protein>
<gene>
    <name evidence="2" type="ORF">H4R34_005618</name>
</gene>